<proteinExistence type="predicted"/>
<organism evidence="2">
    <name type="scientific">Myoviridae sp. ctMne5</name>
    <dbReference type="NCBI Taxonomy" id="2825089"/>
    <lineage>
        <taxon>Viruses</taxon>
        <taxon>Duplodnaviria</taxon>
        <taxon>Heunggongvirae</taxon>
        <taxon>Uroviricota</taxon>
        <taxon>Caudoviricetes</taxon>
    </lineage>
</organism>
<evidence type="ECO:0000313" key="2">
    <source>
        <dbReference type="EMBL" id="DAF87739.1"/>
    </source>
</evidence>
<name>A0A8S5TZY2_9CAUD</name>
<feature type="region of interest" description="Disordered" evidence="1">
    <location>
        <begin position="71"/>
        <end position="94"/>
    </location>
</feature>
<dbReference type="EMBL" id="BK015967">
    <property type="protein sequence ID" value="DAF87739.1"/>
    <property type="molecule type" value="Genomic_DNA"/>
</dbReference>
<feature type="compositionally biased region" description="Acidic residues" evidence="1">
    <location>
        <begin position="75"/>
        <end position="94"/>
    </location>
</feature>
<reference evidence="2" key="1">
    <citation type="journal article" date="2021" name="Proc. Natl. Acad. Sci. U.S.A.">
        <title>A Catalog of Tens of Thousands of Viruses from Human Metagenomes Reveals Hidden Associations with Chronic Diseases.</title>
        <authorList>
            <person name="Tisza M.J."/>
            <person name="Buck C.B."/>
        </authorList>
    </citation>
    <scope>NUCLEOTIDE SEQUENCE</scope>
    <source>
        <strain evidence="2">CtMne5</strain>
    </source>
</reference>
<accession>A0A8S5TZY2</accession>
<sequence length="94" mass="10513">MAAELTINKSLTANGTIKVEDKIAMSLFAEISTNGGNDRITQSIQDKDAFNKNKKEIRAQVAAFQETVWEMQDSISEEQTDNTTEEEPTDETQK</sequence>
<evidence type="ECO:0000256" key="1">
    <source>
        <dbReference type="SAM" id="MobiDB-lite"/>
    </source>
</evidence>
<protein>
    <submittedName>
        <fullName evidence="2">Uncharacterized protein</fullName>
    </submittedName>
</protein>